<dbReference type="Proteomes" id="UP001499978">
    <property type="component" value="Unassembled WGS sequence"/>
</dbReference>
<feature type="domain" description="TarS/TarP linker" evidence="2">
    <location>
        <begin position="223"/>
        <end position="313"/>
    </location>
</feature>
<proteinExistence type="predicted"/>
<dbReference type="Pfam" id="PF00535">
    <property type="entry name" value="Glycos_transf_2"/>
    <property type="match status" value="1"/>
</dbReference>
<dbReference type="PANTHER" id="PTHR22916:SF3">
    <property type="entry name" value="UDP-GLCNAC:BETAGAL BETA-1,3-N-ACETYLGLUCOSAMINYLTRANSFERASE-LIKE PROTEIN 1"/>
    <property type="match status" value="1"/>
</dbReference>
<evidence type="ECO:0000313" key="3">
    <source>
        <dbReference type="EMBL" id="GAA2519086.1"/>
    </source>
</evidence>
<dbReference type="EMBL" id="BAAARY010000005">
    <property type="protein sequence ID" value="GAA2519086.1"/>
    <property type="molecule type" value="Genomic_DNA"/>
</dbReference>
<evidence type="ECO:0008006" key="5">
    <source>
        <dbReference type="Google" id="ProtNLM"/>
    </source>
</evidence>
<dbReference type="Gene3D" id="3.90.550.10">
    <property type="entry name" value="Spore Coat Polysaccharide Biosynthesis Protein SpsA, Chain A"/>
    <property type="match status" value="1"/>
</dbReference>
<gene>
    <name evidence="3" type="ORF">GCM10010201_15200</name>
</gene>
<dbReference type="PANTHER" id="PTHR22916">
    <property type="entry name" value="GLYCOSYLTRANSFERASE"/>
    <property type="match status" value="1"/>
</dbReference>
<dbReference type="Pfam" id="PF22181">
    <property type="entry name" value="TarS_linker"/>
    <property type="match status" value="1"/>
</dbReference>
<evidence type="ECO:0000259" key="1">
    <source>
        <dbReference type="Pfam" id="PF00535"/>
    </source>
</evidence>
<dbReference type="CDD" id="cd00761">
    <property type="entry name" value="Glyco_tranf_GTA_type"/>
    <property type="match status" value="1"/>
</dbReference>
<reference evidence="4" key="1">
    <citation type="journal article" date="2019" name="Int. J. Syst. Evol. Microbiol.">
        <title>The Global Catalogue of Microorganisms (GCM) 10K type strain sequencing project: providing services to taxonomists for standard genome sequencing and annotation.</title>
        <authorList>
            <consortium name="The Broad Institute Genomics Platform"/>
            <consortium name="The Broad Institute Genome Sequencing Center for Infectious Disease"/>
            <person name="Wu L."/>
            <person name="Ma J."/>
        </authorList>
    </citation>
    <scope>NUCLEOTIDE SEQUENCE [LARGE SCALE GENOMIC DNA]</scope>
    <source>
        <strain evidence="4">JCM 3367</strain>
    </source>
</reference>
<evidence type="ECO:0000259" key="2">
    <source>
        <dbReference type="Pfam" id="PF22181"/>
    </source>
</evidence>
<name>A0ABP6ANS3_9ACTN</name>
<dbReference type="InterPro" id="IPR029044">
    <property type="entry name" value="Nucleotide-diphossugar_trans"/>
</dbReference>
<dbReference type="InterPro" id="IPR001173">
    <property type="entry name" value="Glyco_trans_2-like"/>
</dbReference>
<keyword evidence="4" id="KW-1185">Reference proteome</keyword>
<accession>A0ABP6ANS3</accession>
<protein>
    <recommendedName>
        <fullName evidence="5">Glycosyltransferase</fullName>
    </recommendedName>
</protein>
<sequence length="513" mass="57203">MVLAVYNTMPYLVECLRSLEAQSIGHDRMEIIAVDDGSTDGSGAELDQFAARRPVLVTVLRQPNSGGPAGPSNRALDNANGRYVFFIGADDYLGPQALERMVDAADRTGADVVLGKVVGVNGRYIDQRIFAANQDDVDLLHSPLPWSLANTKLFRRQLIEDRKLRFATDMPMLSDQPFTIEALVNAGRIAVVADYDCYFAVRRMDRSNISFRPRRLTSRIACIERLVDFVGELIEPGPRRDAILLRHFNWEISLLLRRPFLLAPRDEQERVYAGVRRLADAYLTDRIRRRLFVPERLRIEYAQRATLDELLALLRSQDESPDPPLVVEAGRSFVTYPGFRDARWGLPDTSFELTPGTEADWLARMQTTAVRWRGGRVVEIEAVASVADLPGQVNGPPRLLVGDVPAPAVVVTQEGDLTRVRASIPLRRLLAGQARLGAVRVVRAEVDTAGGTGVADLRAPRKLVVRRRIAFQGLRLFLVTLTANHRDRLIVAVAPVTLGRVVRRLRSVTRGGR</sequence>
<comment type="caution">
    <text evidence="3">The sequence shown here is derived from an EMBL/GenBank/DDBJ whole genome shotgun (WGS) entry which is preliminary data.</text>
</comment>
<feature type="domain" description="Glycosyltransferase 2-like" evidence="1">
    <location>
        <begin position="2"/>
        <end position="122"/>
    </location>
</feature>
<organism evidence="3 4">
    <name type="scientific">Pilimelia columellifera subsp. columellifera</name>
    <dbReference type="NCBI Taxonomy" id="706583"/>
    <lineage>
        <taxon>Bacteria</taxon>
        <taxon>Bacillati</taxon>
        <taxon>Actinomycetota</taxon>
        <taxon>Actinomycetes</taxon>
        <taxon>Micromonosporales</taxon>
        <taxon>Micromonosporaceae</taxon>
        <taxon>Pilimelia</taxon>
    </lineage>
</organism>
<dbReference type="SUPFAM" id="SSF53448">
    <property type="entry name" value="Nucleotide-diphospho-sugar transferases"/>
    <property type="match status" value="1"/>
</dbReference>
<evidence type="ECO:0000313" key="4">
    <source>
        <dbReference type="Proteomes" id="UP001499978"/>
    </source>
</evidence>
<dbReference type="InterPro" id="IPR054028">
    <property type="entry name" value="TarS/TarP_linker"/>
</dbReference>